<dbReference type="Pfam" id="PF03435">
    <property type="entry name" value="Sacchrp_dh_NADP"/>
    <property type="match status" value="1"/>
</dbReference>
<dbReference type="Proteomes" id="UP000608594">
    <property type="component" value="Unassembled WGS sequence"/>
</dbReference>
<accession>A0A926JC54</accession>
<dbReference type="PANTHER" id="PTHR43796">
    <property type="entry name" value="CARBOXYNORSPERMIDINE SYNTHASE"/>
    <property type="match status" value="1"/>
</dbReference>
<feature type="domain" description="Saccharopine dehydrogenase NADP binding" evidence="1">
    <location>
        <begin position="29"/>
        <end position="167"/>
    </location>
</feature>
<protein>
    <submittedName>
        <fullName evidence="3">Saccharopine dehydrogenase family protein</fullName>
    </submittedName>
</protein>
<dbReference type="InterPro" id="IPR032095">
    <property type="entry name" value="Sacchrp_dh-like_C"/>
</dbReference>
<organism evidence="3 4">
    <name type="scientific">Paracoccus amoyensis</name>
    <dbReference type="NCBI Taxonomy" id="2760093"/>
    <lineage>
        <taxon>Bacteria</taxon>
        <taxon>Pseudomonadati</taxon>
        <taxon>Pseudomonadota</taxon>
        <taxon>Alphaproteobacteria</taxon>
        <taxon>Rhodobacterales</taxon>
        <taxon>Paracoccaceae</taxon>
        <taxon>Paracoccus</taxon>
    </lineage>
</organism>
<evidence type="ECO:0000313" key="3">
    <source>
        <dbReference type="EMBL" id="MBC9246550.1"/>
    </source>
</evidence>
<reference evidence="3" key="1">
    <citation type="submission" date="2020-08" db="EMBL/GenBank/DDBJ databases">
        <title>Paracoccus amoyensis sp. nov., isolated from the surface seawater at coast of Xiamen, Fujian.</title>
        <authorList>
            <person name="Lyu L."/>
        </authorList>
    </citation>
    <scope>NUCLEOTIDE SEQUENCE</scope>
    <source>
        <strain evidence="3">11-3</strain>
    </source>
</reference>
<gene>
    <name evidence="3" type="ORF">H4P12_07455</name>
</gene>
<dbReference type="PANTHER" id="PTHR43796:SF2">
    <property type="entry name" value="CARBOXYNORSPERMIDINE SYNTHASE"/>
    <property type="match status" value="1"/>
</dbReference>
<dbReference type="AlphaFoldDB" id="A0A926JC54"/>
<comment type="caution">
    <text evidence="3">The sequence shown here is derived from an EMBL/GenBank/DDBJ whole genome shotgun (WGS) entry which is preliminary data.</text>
</comment>
<feature type="domain" description="Saccharopine dehydrogenase-like C-terminal" evidence="2">
    <location>
        <begin position="171"/>
        <end position="418"/>
    </location>
</feature>
<dbReference type="InterPro" id="IPR036291">
    <property type="entry name" value="NAD(P)-bd_dom_sf"/>
</dbReference>
<evidence type="ECO:0000259" key="1">
    <source>
        <dbReference type="Pfam" id="PF03435"/>
    </source>
</evidence>
<name>A0A926JC54_9RHOB</name>
<dbReference type="EMBL" id="JACOQL010000002">
    <property type="protein sequence ID" value="MBC9246550.1"/>
    <property type="molecule type" value="Genomic_DNA"/>
</dbReference>
<dbReference type="SUPFAM" id="SSF51735">
    <property type="entry name" value="NAD(P)-binding Rossmann-fold domains"/>
    <property type="match status" value="1"/>
</dbReference>
<dbReference type="Gene3D" id="3.30.360.10">
    <property type="entry name" value="Dihydrodipicolinate Reductase, domain 2"/>
    <property type="match status" value="1"/>
</dbReference>
<sequence length="432" mass="46833">MTITSAAFPKAPTCAPDTIKESELARKNVLIIGAGGVAQVVAHKVAQQAAEFGDLHIANRTKSKADAIIASLREKGHKMPFTSHTLDAMDSAAVAALIEKLDVKIVINVGTAFVNMTVLEGCIRAGAAYIDTAIHEDPAKVCETPPWYGNYEWRRRDDVAKAGITAILGAGFDPGVVNAYARFAEDEYFDKIDSIDIVDINAGSHGRYFATNFDPEINFREFTGTVYAWQGGKWTENKMFEVGREWDLPVVGKQKAYLSGHDEVHSLSARYKTADVRFWMGFGDHYINVFTVLQSLGLLSEQPVKTAEGQEVVPLKLVKAVLPDPASLAPNYTGKTCIGDLVKGKGPDGKEAEVFVYNVADHKDAFNEVGSQGISYTAGVPPVAAAVLIARGIWNVKKMVNVEELPARPFLELLGDMGLPTRVIDATGDHPI</sequence>
<evidence type="ECO:0000259" key="2">
    <source>
        <dbReference type="Pfam" id="PF16653"/>
    </source>
</evidence>
<keyword evidence="4" id="KW-1185">Reference proteome</keyword>
<dbReference type="Pfam" id="PF16653">
    <property type="entry name" value="Sacchrp_dh_C"/>
    <property type="match status" value="1"/>
</dbReference>
<dbReference type="InterPro" id="IPR005097">
    <property type="entry name" value="Sacchrp_dh_NADP-bd"/>
</dbReference>
<proteinExistence type="predicted"/>
<dbReference type="Gene3D" id="3.40.50.720">
    <property type="entry name" value="NAD(P)-binding Rossmann-like Domain"/>
    <property type="match status" value="1"/>
</dbReference>
<evidence type="ECO:0000313" key="4">
    <source>
        <dbReference type="Proteomes" id="UP000608594"/>
    </source>
</evidence>